<name>A0A4Y9SL57_9BURK</name>
<dbReference type="PANTHER" id="PTHR30572">
    <property type="entry name" value="MEMBRANE COMPONENT OF TRANSPORTER-RELATED"/>
    <property type="match status" value="1"/>
</dbReference>
<dbReference type="InterPro" id="IPR003838">
    <property type="entry name" value="ABC3_permease_C"/>
</dbReference>
<dbReference type="InterPro" id="IPR050250">
    <property type="entry name" value="Macrolide_Exporter_MacB"/>
</dbReference>
<evidence type="ECO:0000259" key="8">
    <source>
        <dbReference type="Pfam" id="PF02687"/>
    </source>
</evidence>
<evidence type="ECO:0000256" key="2">
    <source>
        <dbReference type="ARBA" id="ARBA00022475"/>
    </source>
</evidence>
<evidence type="ECO:0000313" key="10">
    <source>
        <dbReference type="EMBL" id="TFW27278.1"/>
    </source>
</evidence>
<feature type="transmembrane region" description="Helical" evidence="7">
    <location>
        <begin position="428"/>
        <end position="453"/>
    </location>
</feature>
<feature type="transmembrane region" description="Helical" evidence="7">
    <location>
        <begin position="731"/>
        <end position="754"/>
    </location>
</feature>
<feature type="transmembrane region" description="Helical" evidence="7">
    <location>
        <begin position="384"/>
        <end position="407"/>
    </location>
</feature>
<reference evidence="10 11" key="1">
    <citation type="submission" date="2019-03" db="EMBL/GenBank/DDBJ databases">
        <title>Draft Genome Sequence of Duganella callidus sp. nov., a Novel Duganella Species Isolated from Cultivated Soil.</title>
        <authorList>
            <person name="Raths R."/>
            <person name="Peta V."/>
            <person name="Bucking H."/>
        </authorList>
    </citation>
    <scope>NUCLEOTIDE SEQUENCE [LARGE SCALE GENOMIC DNA]</scope>
    <source>
        <strain evidence="10 11">DN04</strain>
    </source>
</reference>
<dbReference type="Pfam" id="PF02687">
    <property type="entry name" value="FtsX"/>
    <property type="match status" value="1"/>
</dbReference>
<dbReference type="GO" id="GO:0005886">
    <property type="term" value="C:plasma membrane"/>
    <property type="evidence" value="ECO:0007669"/>
    <property type="project" value="UniProtKB-SubCell"/>
</dbReference>
<feature type="transmembrane region" description="Helical" evidence="7">
    <location>
        <begin position="679"/>
        <end position="699"/>
    </location>
</feature>
<gene>
    <name evidence="10" type="ORF">E4L98_07470</name>
</gene>
<evidence type="ECO:0000256" key="4">
    <source>
        <dbReference type="ARBA" id="ARBA00022989"/>
    </source>
</evidence>
<evidence type="ECO:0000256" key="5">
    <source>
        <dbReference type="ARBA" id="ARBA00023136"/>
    </source>
</evidence>
<protein>
    <submittedName>
        <fullName evidence="10">ABC transporter permease</fullName>
    </submittedName>
</protein>
<evidence type="ECO:0000313" key="11">
    <source>
        <dbReference type="Proteomes" id="UP000297729"/>
    </source>
</evidence>
<dbReference type="OrthoDB" id="9770036at2"/>
<feature type="transmembrane region" description="Helical" evidence="7">
    <location>
        <begin position="291"/>
        <end position="313"/>
    </location>
</feature>
<feature type="region of interest" description="Disordered" evidence="6">
    <location>
        <begin position="501"/>
        <end position="521"/>
    </location>
</feature>
<feature type="transmembrane region" description="Helical" evidence="7">
    <location>
        <begin position="346"/>
        <end position="364"/>
    </location>
</feature>
<keyword evidence="2" id="KW-1003">Cell membrane</keyword>
<feature type="transmembrane region" description="Helical" evidence="7">
    <location>
        <begin position="766"/>
        <end position="784"/>
    </location>
</feature>
<keyword evidence="4 7" id="KW-1133">Transmembrane helix</keyword>
<comment type="caution">
    <text evidence="10">The sequence shown here is derived from an EMBL/GenBank/DDBJ whole genome shotgun (WGS) entry which is preliminary data.</text>
</comment>
<evidence type="ECO:0000256" key="3">
    <source>
        <dbReference type="ARBA" id="ARBA00022692"/>
    </source>
</evidence>
<feature type="domain" description="ABC3 transporter permease C-terminal" evidence="8">
    <location>
        <begin position="297"/>
        <end position="409"/>
    </location>
</feature>
<evidence type="ECO:0000256" key="7">
    <source>
        <dbReference type="SAM" id="Phobius"/>
    </source>
</evidence>
<keyword evidence="3 7" id="KW-0812">Transmembrane</keyword>
<organism evidence="10 11">
    <name type="scientific">Duganella callida</name>
    <dbReference type="NCBI Taxonomy" id="2561932"/>
    <lineage>
        <taxon>Bacteria</taxon>
        <taxon>Pseudomonadati</taxon>
        <taxon>Pseudomonadota</taxon>
        <taxon>Betaproteobacteria</taxon>
        <taxon>Burkholderiales</taxon>
        <taxon>Oxalobacteraceae</taxon>
        <taxon>Telluria group</taxon>
        <taxon>Duganella</taxon>
    </lineage>
</organism>
<dbReference type="AlphaFoldDB" id="A0A4Y9SL57"/>
<sequence length="801" mass="86520">MAPHDFRIAWRLLLRQPFNAAVELLGLAAGFAICFVLLAFVHYSFGYDRDVPLRDQVYLIKHRLNFIPQPQWMEYTPFALREVALQSGLPLQVSAWWPREALLEQNGRQRTFDVTAVDPAFQQIAGLRVSAGDLQQALTRPDGLALTRTAALQLFGTAEALGRSVSLNHQTLQVRALLPDRPSNSTIQFGALVGIGSALWPEQERRQALSNWMGIGGRIYVKTAADPRALQAALQKAIDQAPWASMATPEMKAALGGRKMVDIAPGALADAYFDRSVANTMGTGPRGDMRMVLALGVAGLLILLLTVVNYVNLATVRALRRQREIAMRRVLGATTRRLLMQFMAEAMLLSVAAAALGVLLAWMLLPLASDLLQRTLDSEFTTTTIVACLAFGAIVGALAGLYPGWLARGADMRATLSQRSGETAGGAWLRRVLTALQFAVAMGMGSLALAMLWQSEFAAAAPPGFDPAPLLVAELPENVNTPAGRAFRDALAQLPGVSGVADSRNVPGRDDHTGTRGSETVKRVDGSSIGMSVQFIGADFFRVYDLKPLAGRMFDPRIEQPGTEGEQHVVINQAAVRALGWSMPGEAVGQRINGSALRIVGVAPELRWETLRDPVRPMMYELAADSTLLTVRVAAAPELMETAMAELWQRYFPAHPPVIRRAAGYYAQAYADDIRLARMLAWATAAVLVLAAFGVYVLAAHSVQRRAREIVLRKLHGAGRLAIGMLVGREFVTLTAVAALCALPLAWLAIARYLAPFAERSPLGGWAPLAALGLALLIVAAATARHTLAAMRIAPVQALRA</sequence>
<keyword evidence="11" id="KW-1185">Reference proteome</keyword>
<keyword evidence="5 7" id="KW-0472">Membrane</keyword>
<proteinExistence type="predicted"/>
<dbReference type="PANTHER" id="PTHR30572:SF18">
    <property type="entry name" value="ABC-TYPE MACROLIDE FAMILY EXPORT SYSTEM PERMEASE COMPONENT 2"/>
    <property type="match status" value="1"/>
</dbReference>
<dbReference type="GO" id="GO:0022857">
    <property type="term" value="F:transmembrane transporter activity"/>
    <property type="evidence" value="ECO:0007669"/>
    <property type="project" value="TreeGrafter"/>
</dbReference>
<evidence type="ECO:0000256" key="1">
    <source>
        <dbReference type="ARBA" id="ARBA00004651"/>
    </source>
</evidence>
<dbReference type="RefSeq" id="WP_135200931.1">
    <property type="nucleotide sequence ID" value="NZ_SPVG01000072.1"/>
</dbReference>
<evidence type="ECO:0000256" key="6">
    <source>
        <dbReference type="SAM" id="MobiDB-lite"/>
    </source>
</evidence>
<dbReference type="Proteomes" id="UP000297729">
    <property type="component" value="Unassembled WGS sequence"/>
</dbReference>
<comment type="subcellular location">
    <subcellularLocation>
        <location evidence="1">Cell membrane</location>
        <topology evidence="1">Multi-pass membrane protein</topology>
    </subcellularLocation>
</comment>
<dbReference type="EMBL" id="SPVG01000072">
    <property type="protein sequence ID" value="TFW27278.1"/>
    <property type="molecule type" value="Genomic_DNA"/>
</dbReference>
<dbReference type="Pfam" id="PF12704">
    <property type="entry name" value="MacB_PCD"/>
    <property type="match status" value="2"/>
</dbReference>
<feature type="domain" description="MacB-like periplasmic core" evidence="9">
    <location>
        <begin position="439"/>
        <end position="608"/>
    </location>
</feature>
<evidence type="ECO:0000259" key="9">
    <source>
        <dbReference type="Pfam" id="PF12704"/>
    </source>
</evidence>
<feature type="transmembrane region" description="Helical" evidence="7">
    <location>
        <begin position="21"/>
        <end position="45"/>
    </location>
</feature>
<feature type="compositionally biased region" description="Basic and acidic residues" evidence="6">
    <location>
        <begin position="507"/>
        <end position="521"/>
    </location>
</feature>
<accession>A0A4Y9SL57</accession>
<feature type="domain" description="MacB-like periplasmic core" evidence="9">
    <location>
        <begin position="24"/>
        <end position="238"/>
    </location>
</feature>
<dbReference type="InterPro" id="IPR025857">
    <property type="entry name" value="MacB_PCD"/>
</dbReference>